<reference evidence="2" key="1">
    <citation type="submission" date="2020-05" db="EMBL/GenBank/DDBJ databases">
        <title>Mycena genomes resolve the evolution of fungal bioluminescence.</title>
        <authorList>
            <person name="Tsai I.J."/>
        </authorList>
    </citation>
    <scope>NUCLEOTIDE SEQUENCE</scope>
    <source>
        <strain evidence="2">171206Taipei</strain>
    </source>
</reference>
<name>A0A8H6WEX4_9AGAR</name>
<dbReference type="GeneID" id="59341832"/>
<proteinExistence type="predicted"/>
<dbReference type="EMBL" id="JACAZF010000002">
    <property type="protein sequence ID" value="KAF7312303.1"/>
    <property type="molecule type" value="Genomic_DNA"/>
</dbReference>
<keyword evidence="3" id="KW-1185">Reference proteome</keyword>
<dbReference type="RefSeq" id="XP_037224411.1">
    <property type="nucleotide sequence ID" value="XM_037359316.1"/>
</dbReference>
<feature type="chain" id="PRO_5034288587" evidence="1">
    <location>
        <begin position="18"/>
        <end position="318"/>
    </location>
</feature>
<protein>
    <submittedName>
        <fullName evidence="2">Uncharacterized protein</fullName>
    </submittedName>
</protein>
<dbReference type="AlphaFoldDB" id="A0A8H6WEX4"/>
<evidence type="ECO:0000256" key="1">
    <source>
        <dbReference type="SAM" id="SignalP"/>
    </source>
</evidence>
<evidence type="ECO:0000313" key="2">
    <source>
        <dbReference type="EMBL" id="KAF7312303.1"/>
    </source>
</evidence>
<organism evidence="2 3">
    <name type="scientific">Mycena indigotica</name>
    <dbReference type="NCBI Taxonomy" id="2126181"/>
    <lineage>
        <taxon>Eukaryota</taxon>
        <taxon>Fungi</taxon>
        <taxon>Dikarya</taxon>
        <taxon>Basidiomycota</taxon>
        <taxon>Agaricomycotina</taxon>
        <taxon>Agaricomycetes</taxon>
        <taxon>Agaricomycetidae</taxon>
        <taxon>Agaricales</taxon>
        <taxon>Marasmiineae</taxon>
        <taxon>Mycenaceae</taxon>
        <taxon>Mycena</taxon>
    </lineage>
</organism>
<dbReference type="OrthoDB" id="2988116at2759"/>
<accession>A0A8H6WEX4</accession>
<feature type="signal peptide" evidence="1">
    <location>
        <begin position="1"/>
        <end position="17"/>
    </location>
</feature>
<dbReference type="Proteomes" id="UP000636479">
    <property type="component" value="Unassembled WGS sequence"/>
</dbReference>
<gene>
    <name evidence="2" type="ORF">MIND_00243300</name>
</gene>
<evidence type="ECO:0000313" key="3">
    <source>
        <dbReference type="Proteomes" id="UP000636479"/>
    </source>
</evidence>
<comment type="caution">
    <text evidence="2">The sequence shown here is derived from an EMBL/GenBank/DDBJ whole genome shotgun (WGS) entry which is preliminary data.</text>
</comment>
<keyword evidence="1" id="KW-0732">Signal</keyword>
<sequence length="318" mass="33829">MKFTSLTLLALVSIAVAVPVSYEPTSVAARSEDTSELAARAVDLASELEEIFARSERDEELDARGLFSKTKKTALKVTFTDPSGPVSATRQKAAIKQLQSFISKQQQAAFPFCSVDFQDGGIGTFRCFSAATKKIGQQGPAGALNVAKRGLFSKTKKPTLQVTFTDPSGPVSATRRKAAIKQLQSFISKQQQAAFPFCSVDFQDGGIGTFRCFSAATKKIGQQGPAGAVNVAKRGLFSKTKKPTLQVTFTDPSGPVSAARQKATIKQLQSFISKQQQAAFPFCSVDFQDGGIGTFRCFSAATKKIGQQGPAGAVNVRG</sequence>